<dbReference type="InterPro" id="IPR036390">
    <property type="entry name" value="WH_DNA-bd_sf"/>
</dbReference>
<dbReference type="AlphaFoldDB" id="A0A7K0BY80"/>
<dbReference type="PRINTS" id="PR00598">
    <property type="entry name" value="HTHMARR"/>
</dbReference>
<dbReference type="SUPFAM" id="SSF46785">
    <property type="entry name" value="Winged helix' DNA-binding domain"/>
    <property type="match status" value="1"/>
</dbReference>
<evidence type="ECO:0000313" key="6">
    <source>
        <dbReference type="Proteomes" id="UP000487268"/>
    </source>
</evidence>
<organism evidence="5 6">
    <name type="scientific">Actinomadura macrotermitis</name>
    <dbReference type="NCBI Taxonomy" id="2585200"/>
    <lineage>
        <taxon>Bacteria</taxon>
        <taxon>Bacillati</taxon>
        <taxon>Actinomycetota</taxon>
        <taxon>Actinomycetes</taxon>
        <taxon>Streptosporangiales</taxon>
        <taxon>Thermomonosporaceae</taxon>
        <taxon>Actinomadura</taxon>
    </lineage>
</organism>
<reference evidence="5 6" key="1">
    <citation type="submission" date="2019-10" db="EMBL/GenBank/DDBJ databases">
        <title>Actinomadura rubteroloni sp. nov. and Actinomadura macrotermitis sp. nov., isolated from the gut of fungus growing-termite Macrotermes natalensis.</title>
        <authorList>
            <person name="Benndorf R."/>
            <person name="Martin K."/>
            <person name="Kuefner M."/>
            <person name="De Beer W."/>
            <person name="Kaster A.-K."/>
            <person name="Vollmers J."/>
            <person name="Poulsen M."/>
            <person name="Beemelmanns C."/>
        </authorList>
    </citation>
    <scope>NUCLEOTIDE SEQUENCE [LARGE SCALE GENOMIC DNA]</scope>
    <source>
        <strain evidence="5 6">RB68</strain>
    </source>
</reference>
<comment type="caution">
    <text evidence="5">The sequence shown here is derived from an EMBL/GenBank/DDBJ whole genome shotgun (WGS) entry which is preliminary data.</text>
</comment>
<dbReference type="RefSeq" id="WP_153534601.1">
    <property type="nucleotide sequence ID" value="NZ_WEGH01000002.1"/>
</dbReference>
<protein>
    <recommendedName>
        <fullName evidence="4">HTH marR-type domain-containing protein</fullName>
    </recommendedName>
</protein>
<accession>A0A7K0BY80</accession>
<dbReference type="GO" id="GO:0003700">
    <property type="term" value="F:DNA-binding transcription factor activity"/>
    <property type="evidence" value="ECO:0007669"/>
    <property type="project" value="InterPro"/>
</dbReference>
<dbReference type="InterPro" id="IPR000835">
    <property type="entry name" value="HTH_MarR-typ"/>
</dbReference>
<dbReference type="PROSITE" id="PS01117">
    <property type="entry name" value="HTH_MARR_1"/>
    <property type="match status" value="1"/>
</dbReference>
<dbReference type="OrthoDB" id="3237509at2"/>
<feature type="domain" description="HTH marR-type" evidence="4">
    <location>
        <begin position="23"/>
        <end position="158"/>
    </location>
</feature>
<name>A0A7K0BY80_9ACTN</name>
<dbReference type="GO" id="GO:0003677">
    <property type="term" value="F:DNA binding"/>
    <property type="evidence" value="ECO:0007669"/>
    <property type="project" value="UniProtKB-KW"/>
</dbReference>
<keyword evidence="6" id="KW-1185">Reference proteome</keyword>
<dbReference type="Pfam" id="PF12802">
    <property type="entry name" value="MarR_2"/>
    <property type="match status" value="1"/>
</dbReference>
<proteinExistence type="predicted"/>
<evidence type="ECO:0000256" key="2">
    <source>
        <dbReference type="ARBA" id="ARBA00023125"/>
    </source>
</evidence>
<evidence type="ECO:0000256" key="1">
    <source>
        <dbReference type="ARBA" id="ARBA00023015"/>
    </source>
</evidence>
<dbReference type="PROSITE" id="PS50995">
    <property type="entry name" value="HTH_MARR_2"/>
    <property type="match status" value="1"/>
</dbReference>
<dbReference type="Proteomes" id="UP000487268">
    <property type="component" value="Unassembled WGS sequence"/>
</dbReference>
<dbReference type="PANTHER" id="PTHR42756:SF1">
    <property type="entry name" value="TRANSCRIPTIONAL REPRESSOR OF EMRAB OPERON"/>
    <property type="match status" value="1"/>
</dbReference>
<dbReference type="EMBL" id="WEGH01000002">
    <property type="protein sequence ID" value="MQY06150.1"/>
    <property type="molecule type" value="Genomic_DNA"/>
</dbReference>
<dbReference type="PANTHER" id="PTHR42756">
    <property type="entry name" value="TRANSCRIPTIONAL REGULATOR, MARR"/>
    <property type="match status" value="1"/>
</dbReference>
<keyword evidence="1" id="KW-0805">Transcription regulation</keyword>
<keyword evidence="3" id="KW-0804">Transcription</keyword>
<sequence>MADAVDLIIEQWRRERPGTDSWPMGVVGRINRLSRLLDRELKDFFARYGLEFWEADVLYTLRRSGPPYALTAGALNRSSMVTSGAITNRIDRLAAKGLVERVADDKDRRTVLVRLTEQGHAKVEETIDAHVANEARILGALGPGARDELTGALRVLLEALDDTSLS</sequence>
<dbReference type="InterPro" id="IPR023187">
    <property type="entry name" value="Tscrpt_reg_MarR-type_CS"/>
</dbReference>
<keyword evidence="2" id="KW-0238">DNA-binding</keyword>
<evidence type="ECO:0000313" key="5">
    <source>
        <dbReference type="EMBL" id="MQY06150.1"/>
    </source>
</evidence>
<dbReference type="InterPro" id="IPR036388">
    <property type="entry name" value="WH-like_DNA-bd_sf"/>
</dbReference>
<evidence type="ECO:0000256" key="3">
    <source>
        <dbReference type="ARBA" id="ARBA00023163"/>
    </source>
</evidence>
<dbReference type="Gene3D" id="1.10.10.10">
    <property type="entry name" value="Winged helix-like DNA-binding domain superfamily/Winged helix DNA-binding domain"/>
    <property type="match status" value="1"/>
</dbReference>
<gene>
    <name evidence="5" type="ORF">ACRB68_42310</name>
</gene>
<dbReference type="SMART" id="SM00347">
    <property type="entry name" value="HTH_MARR"/>
    <property type="match status" value="1"/>
</dbReference>
<evidence type="ECO:0000259" key="4">
    <source>
        <dbReference type="PROSITE" id="PS50995"/>
    </source>
</evidence>